<evidence type="ECO:0000313" key="4">
    <source>
        <dbReference type="EMBL" id="HCV79448.1"/>
    </source>
</evidence>
<dbReference type="EMBL" id="DPMF01000002">
    <property type="protein sequence ID" value="HCV79448.1"/>
    <property type="molecule type" value="Genomic_DNA"/>
</dbReference>
<sequence>MEFKLRDAFLDVKAKKEFYHKGFYSLKIADLFRENEEFKVSNFIRRIFLEALTMKMLAYELEKYEDELKTDKQQRILTHYEVRAIKKAANYIEDHISRNPSLEELSRYAGLNKNKLQYGFQLLFHTSVHTYLRETRLKKTLLLNTNLSISEISSYFFSRIFKEKYEMSPIKFRKINRKP</sequence>
<dbReference type="PANTHER" id="PTHR47893">
    <property type="entry name" value="REGULATORY PROTEIN PCHR"/>
    <property type="match status" value="1"/>
</dbReference>
<dbReference type="SUPFAM" id="SSF46689">
    <property type="entry name" value="Homeodomain-like"/>
    <property type="match status" value="1"/>
</dbReference>
<dbReference type="Pfam" id="PF12833">
    <property type="entry name" value="HTH_18"/>
    <property type="match status" value="1"/>
</dbReference>
<gene>
    <name evidence="4" type="ORF">DGQ38_00150</name>
</gene>
<proteinExistence type="predicted"/>
<accession>A0A3D5IVP1</accession>
<dbReference type="SMART" id="SM00342">
    <property type="entry name" value="HTH_ARAC"/>
    <property type="match status" value="1"/>
</dbReference>
<feature type="domain" description="HTH araC/xylS-type" evidence="3">
    <location>
        <begin position="86"/>
        <end position="175"/>
    </location>
</feature>
<name>A0A3D5IVP1_9FLAO</name>
<dbReference type="PANTHER" id="PTHR47893:SF1">
    <property type="entry name" value="REGULATORY PROTEIN PCHR"/>
    <property type="match status" value="1"/>
</dbReference>
<dbReference type="Gene3D" id="1.10.10.60">
    <property type="entry name" value="Homeodomain-like"/>
    <property type="match status" value="1"/>
</dbReference>
<evidence type="ECO:0000313" key="5">
    <source>
        <dbReference type="Proteomes" id="UP000264330"/>
    </source>
</evidence>
<evidence type="ECO:0000256" key="2">
    <source>
        <dbReference type="ARBA" id="ARBA00023163"/>
    </source>
</evidence>
<protein>
    <submittedName>
        <fullName evidence="4">AraC family transcriptional regulator</fullName>
    </submittedName>
</protein>
<dbReference type="Proteomes" id="UP000264330">
    <property type="component" value="Unassembled WGS sequence"/>
</dbReference>
<dbReference type="InterPro" id="IPR009057">
    <property type="entry name" value="Homeodomain-like_sf"/>
</dbReference>
<dbReference type="RefSeq" id="WP_013072761.1">
    <property type="nucleotide sequence ID" value="NZ_JAJGNW010000010.1"/>
</dbReference>
<dbReference type="InterPro" id="IPR053142">
    <property type="entry name" value="PchR_regulatory_protein"/>
</dbReference>
<dbReference type="GO" id="GO:0043565">
    <property type="term" value="F:sequence-specific DNA binding"/>
    <property type="evidence" value="ECO:0007669"/>
    <property type="project" value="InterPro"/>
</dbReference>
<dbReference type="PROSITE" id="PS01124">
    <property type="entry name" value="HTH_ARAC_FAMILY_2"/>
    <property type="match status" value="1"/>
</dbReference>
<dbReference type="AlphaFoldDB" id="A0A3D5IVP1"/>
<dbReference type="GO" id="GO:0003700">
    <property type="term" value="F:DNA-binding transcription factor activity"/>
    <property type="evidence" value="ECO:0007669"/>
    <property type="project" value="InterPro"/>
</dbReference>
<evidence type="ECO:0000259" key="3">
    <source>
        <dbReference type="PROSITE" id="PS01124"/>
    </source>
</evidence>
<reference evidence="4 5" key="1">
    <citation type="journal article" date="2018" name="Nat. Biotechnol.">
        <title>A standardized bacterial taxonomy based on genome phylogeny substantially revises the tree of life.</title>
        <authorList>
            <person name="Parks D.H."/>
            <person name="Chuvochina M."/>
            <person name="Waite D.W."/>
            <person name="Rinke C."/>
            <person name="Skarshewski A."/>
            <person name="Chaumeil P.A."/>
            <person name="Hugenholtz P."/>
        </authorList>
    </citation>
    <scope>NUCLEOTIDE SEQUENCE [LARGE SCALE GENOMIC DNA]</scope>
    <source>
        <strain evidence="4">UBA9359</strain>
    </source>
</reference>
<comment type="caution">
    <text evidence="4">The sequence shown here is derived from an EMBL/GenBank/DDBJ whole genome shotgun (WGS) entry which is preliminary data.</text>
</comment>
<organism evidence="4 5">
    <name type="scientific">Zunongwangia profunda</name>
    <dbReference type="NCBI Taxonomy" id="398743"/>
    <lineage>
        <taxon>Bacteria</taxon>
        <taxon>Pseudomonadati</taxon>
        <taxon>Bacteroidota</taxon>
        <taxon>Flavobacteriia</taxon>
        <taxon>Flavobacteriales</taxon>
        <taxon>Flavobacteriaceae</taxon>
        <taxon>Zunongwangia</taxon>
    </lineage>
</organism>
<evidence type="ECO:0000256" key="1">
    <source>
        <dbReference type="ARBA" id="ARBA00023015"/>
    </source>
</evidence>
<keyword evidence="1" id="KW-0805">Transcription regulation</keyword>
<keyword evidence="2" id="KW-0804">Transcription</keyword>
<dbReference type="InterPro" id="IPR018060">
    <property type="entry name" value="HTH_AraC"/>
</dbReference>